<dbReference type="EMBL" id="CP036291">
    <property type="protein sequence ID" value="QDU90390.1"/>
    <property type="molecule type" value="Genomic_DNA"/>
</dbReference>
<keyword evidence="2" id="KW-1185">Reference proteome</keyword>
<reference evidence="1 2" key="1">
    <citation type="submission" date="2019-02" db="EMBL/GenBank/DDBJ databases">
        <title>Deep-cultivation of Planctomycetes and their phenomic and genomic characterization uncovers novel biology.</title>
        <authorList>
            <person name="Wiegand S."/>
            <person name="Jogler M."/>
            <person name="Boedeker C."/>
            <person name="Pinto D."/>
            <person name="Vollmers J."/>
            <person name="Rivas-Marin E."/>
            <person name="Kohn T."/>
            <person name="Peeters S.H."/>
            <person name="Heuer A."/>
            <person name="Rast P."/>
            <person name="Oberbeckmann S."/>
            <person name="Bunk B."/>
            <person name="Jeske O."/>
            <person name="Meyerdierks A."/>
            <person name="Storesund J.E."/>
            <person name="Kallscheuer N."/>
            <person name="Luecker S."/>
            <person name="Lage O.M."/>
            <person name="Pohl T."/>
            <person name="Merkel B.J."/>
            <person name="Hornburger P."/>
            <person name="Mueller R.-W."/>
            <person name="Bruemmer F."/>
            <person name="Labrenz M."/>
            <person name="Spormann A.M."/>
            <person name="Op den Camp H."/>
            <person name="Overmann J."/>
            <person name="Amann R."/>
            <person name="Jetten M.S.M."/>
            <person name="Mascher T."/>
            <person name="Medema M.H."/>
            <person name="Devos D.P."/>
            <person name="Kaster A.-K."/>
            <person name="Ovreas L."/>
            <person name="Rohde M."/>
            <person name="Galperin M.Y."/>
            <person name="Jogler C."/>
        </authorList>
    </citation>
    <scope>NUCLEOTIDE SEQUENCE [LARGE SCALE GENOMIC DNA]</scope>
    <source>
        <strain evidence="1 2">Pla175</strain>
    </source>
</reference>
<organism evidence="1 2">
    <name type="scientific">Pirellulimonas nuda</name>
    <dbReference type="NCBI Taxonomy" id="2528009"/>
    <lineage>
        <taxon>Bacteria</taxon>
        <taxon>Pseudomonadati</taxon>
        <taxon>Planctomycetota</taxon>
        <taxon>Planctomycetia</taxon>
        <taxon>Pirellulales</taxon>
        <taxon>Lacipirellulaceae</taxon>
        <taxon>Pirellulimonas</taxon>
    </lineage>
</organism>
<dbReference type="AlphaFoldDB" id="A0A518DFY1"/>
<sequence>MTRQQVRGLTLAEVVMSTFLIGLLLTGALRSVGASAKSWTAAAEAADGQALAQQLMAEIVGQPYEEQTQSPAFGPESGEVVTAGVRSGLDDLDDYNDWVDTPPKDRSGAALTGFAGWSRTADVQKTWPDDYSIRSDGGSDKGMRLVTVIATSPTGRKSTLKAYRTNAGGSLQPQGVQQTLVTWVGASLQAAGGPAVQGGTALPNHASDQ</sequence>
<dbReference type="Proteomes" id="UP000317429">
    <property type="component" value="Chromosome"/>
</dbReference>
<evidence type="ECO:0000313" key="1">
    <source>
        <dbReference type="EMBL" id="QDU90390.1"/>
    </source>
</evidence>
<name>A0A518DFY1_9BACT</name>
<evidence type="ECO:0000313" key="2">
    <source>
        <dbReference type="Proteomes" id="UP000317429"/>
    </source>
</evidence>
<dbReference type="KEGG" id="pnd:Pla175_37940"/>
<proteinExistence type="predicted"/>
<dbReference type="RefSeq" id="WP_145288783.1">
    <property type="nucleotide sequence ID" value="NZ_CP036291.1"/>
</dbReference>
<accession>A0A518DFY1</accession>
<protein>
    <submittedName>
        <fullName evidence="1">Uncharacterized protein</fullName>
    </submittedName>
</protein>
<gene>
    <name evidence="1" type="ORF">Pla175_37940</name>
</gene>